<evidence type="ECO:0000313" key="2">
    <source>
        <dbReference type="EMBL" id="CAL1540102.1"/>
    </source>
</evidence>
<dbReference type="AlphaFoldDB" id="A0AAV2I294"/>
<gene>
    <name evidence="2" type="ORF">GSLYS_00013835001</name>
</gene>
<organism evidence="2 3">
    <name type="scientific">Lymnaea stagnalis</name>
    <name type="common">Great pond snail</name>
    <name type="synonym">Helix stagnalis</name>
    <dbReference type="NCBI Taxonomy" id="6523"/>
    <lineage>
        <taxon>Eukaryota</taxon>
        <taxon>Metazoa</taxon>
        <taxon>Spiralia</taxon>
        <taxon>Lophotrochozoa</taxon>
        <taxon>Mollusca</taxon>
        <taxon>Gastropoda</taxon>
        <taxon>Heterobranchia</taxon>
        <taxon>Euthyneura</taxon>
        <taxon>Panpulmonata</taxon>
        <taxon>Hygrophila</taxon>
        <taxon>Lymnaeoidea</taxon>
        <taxon>Lymnaeidae</taxon>
        <taxon>Lymnaea</taxon>
    </lineage>
</organism>
<comment type="caution">
    <text evidence="2">The sequence shown here is derived from an EMBL/GenBank/DDBJ whole genome shotgun (WGS) entry which is preliminary data.</text>
</comment>
<protein>
    <submittedName>
        <fullName evidence="2">Uncharacterized protein</fullName>
    </submittedName>
</protein>
<evidence type="ECO:0000256" key="1">
    <source>
        <dbReference type="SAM" id="SignalP"/>
    </source>
</evidence>
<accession>A0AAV2I294</accession>
<dbReference type="Proteomes" id="UP001497497">
    <property type="component" value="Unassembled WGS sequence"/>
</dbReference>
<feature type="chain" id="PRO_5043606833" evidence="1">
    <location>
        <begin position="19"/>
        <end position="265"/>
    </location>
</feature>
<keyword evidence="1" id="KW-0732">Signal</keyword>
<proteinExistence type="predicted"/>
<keyword evidence="3" id="KW-1185">Reference proteome</keyword>
<sequence length="265" mass="30105">MFYIVAVLMASLAVGVSAQGSTKNDTCYRYDVDGCSIPFQLPFFFKDLFTHSCARHDICYHCGVSYLIGRATCDLSFRNDTTTSCKKRYINTVLYYLPGVAQPPYAHNRQRLAEVVDNHKGELVLLLEEELRAFKPSQSNPGVSVYFIFFNIPRTTRVLIKWIELMKDDLSNITKVGERATISESDDLKNVEGIAEKIICKTIYAATSLFGIRLDCEDIRYMACHFFSEVYYLGVHVFGGPHYLKAPEFYCKEDFVPKCLPGSPL</sequence>
<dbReference type="GO" id="GO:0050482">
    <property type="term" value="P:arachidonate secretion"/>
    <property type="evidence" value="ECO:0007669"/>
    <property type="project" value="InterPro"/>
</dbReference>
<dbReference type="InterPro" id="IPR036444">
    <property type="entry name" value="PLipase_A2_dom_sf"/>
</dbReference>
<evidence type="ECO:0000313" key="3">
    <source>
        <dbReference type="Proteomes" id="UP001497497"/>
    </source>
</evidence>
<dbReference type="Gene3D" id="1.20.90.10">
    <property type="entry name" value="Phospholipase A2 domain"/>
    <property type="match status" value="1"/>
</dbReference>
<reference evidence="2 3" key="1">
    <citation type="submission" date="2024-04" db="EMBL/GenBank/DDBJ databases">
        <authorList>
            <consortium name="Genoscope - CEA"/>
            <person name="William W."/>
        </authorList>
    </citation>
    <scope>NUCLEOTIDE SEQUENCE [LARGE SCALE GENOMIC DNA]</scope>
</reference>
<feature type="signal peptide" evidence="1">
    <location>
        <begin position="1"/>
        <end position="18"/>
    </location>
</feature>
<dbReference type="EMBL" id="CAXITT010000371">
    <property type="protein sequence ID" value="CAL1540102.1"/>
    <property type="molecule type" value="Genomic_DNA"/>
</dbReference>
<name>A0AAV2I294_LYMST</name>
<dbReference type="SUPFAM" id="SSF48619">
    <property type="entry name" value="Phospholipase A2, PLA2"/>
    <property type="match status" value="1"/>
</dbReference>
<dbReference type="GO" id="GO:0006644">
    <property type="term" value="P:phospholipid metabolic process"/>
    <property type="evidence" value="ECO:0007669"/>
    <property type="project" value="InterPro"/>
</dbReference>
<dbReference type="GO" id="GO:0004623">
    <property type="term" value="F:phospholipase A2 activity"/>
    <property type="evidence" value="ECO:0007669"/>
    <property type="project" value="InterPro"/>
</dbReference>